<dbReference type="PANTHER" id="PTHR31586:SF1">
    <property type="entry name" value="CYTOCHROME C OXIDASE ASSEMBLY PROTEIN COX20, MITOCHONDRIAL"/>
    <property type="match status" value="1"/>
</dbReference>
<evidence type="ECO:0000256" key="1">
    <source>
        <dbReference type="ARBA" id="ARBA00004273"/>
    </source>
</evidence>
<evidence type="ECO:0000256" key="4">
    <source>
        <dbReference type="ARBA" id="ARBA00022692"/>
    </source>
</evidence>
<comment type="subcellular location">
    <subcellularLocation>
        <location evidence="1">Mitochondrion inner membrane</location>
    </subcellularLocation>
</comment>
<evidence type="ECO:0000256" key="3">
    <source>
        <dbReference type="ARBA" id="ARBA00017689"/>
    </source>
</evidence>
<comment type="similarity">
    <text evidence="2">Belongs to the COX20 family.</text>
</comment>
<feature type="compositionally biased region" description="Low complexity" evidence="9">
    <location>
        <begin position="1"/>
        <end position="22"/>
    </location>
</feature>
<feature type="transmembrane region" description="Helical" evidence="10">
    <location>
        <begin position="87"/>
        <end position="106"/>
    </location>
</feature>
<reference evidence="11 12" key="1">
    <citation type="journal article" date="2018" name="Biotechnol. Biofuels">
        <title>Integrative visual omics of the white-rot fungus Polyporus brumalis exposes the biotechnological potential of its oxidative enzymes for delignifying raw plant biomass.</title>
        <authorList>
            <person name="Miyauchi S."/>
            <person name="Rancon A."/>
            <person name="Drula E."/>
            <person name="Hage H."/>
            <person name="Chaduli D."/>
            <person name="Favel A."/>
            <person name="Grisel S."/>
            <person name="Henrissat B."/>
            <person name="Herpoel-Gimbert I."/>
            <person name="Ruiz-Duenas F.J."/>
            <person name="Chevret D."/>
            <person name="Hainaut M."/>
            <person name="Lin J."/>
            <person name="Wang M."/>
            <person name="Pangilinan J."/>
            <person name="Lipzen A."/>
            <person name="Lesage-Meessen L."/>
            <person name="Navarro D."/>
            <person name="Riley R."/>
            <person name="Grigoriev I.V."/>
            <person name="Zhou S."/>
            <person name="Raouche S."/>
            <person name="Rosso M.N."/>
        </authorList>
    </citation>
    <scope>NUCLEOTIDE SEQUENCE [LARGE SCALE GENOMIC DNA]</scope>
    <source>
        <strain evidence="11 12">BRFM 1820</strain>
    </source>
</reference>
<evidence type="ECO:0000256" key="9">
    <source>
        <dbReference type="SAM" id="MobiDB-lite"/>
    </source>
</evidence>
<organism evidence="11 12">
    <name type="scientific">Lentinus brumalis</name>
    <dbReference type="NCBI Taxonomy" id="2498619"/>
    <lineage>
        <taxon>Eukaryota</taxon>
        <taxon>Fungi</taxon>
        <taxon>Dikarya</taxon>
        <taxon>Basidiomycota</taxon>
        <taxon>Agaricomycotina</taxon>
        <taxon>Agaricomycetes</taxon>
        <taxon>Polyporales</taxon>
        <taxon>Polyporaceae</taxon>
        <taxon>Lentinus</taxon>
    </lineage>
</organism>
<keyword evidence="7" id="KW-0496">Mitochondrion</keyword>
<protein>
    <recommendedName>
        <fullName evidence="3">Cytochrome c oxidase assembly protein COX20, mitochondrial</fullName>
    </recommendedName>
</protein>
<keyword evidence="4 10" id="KW-0812">Transmembrane</keyword>
<dbReference type="GO" id="GO:0033617">
    <property type="term" value="P:mitochondrial respiratory chain complex IV assembly"/>
    <property type="evidence" value="ECO:0007669"/>
    <property type="project" value="InterPro"/>
</dbReference>
<dbReference type="EMBL" id="KZ857387">
    <property type="protein sequence ID" value="RDX53558.1"/>
    <property type="molecule type" value="Genomic_DNA"/>
</dbReference>
<evidence type="ECO:0000256" key="8">
    <source>
        <dbReference type="ARBA" id="ARBA00023136"/>
    </source>
</evidence>
<dbReference type="GO" id="GO:0005743">
    <property type="term" value="C:mitochondrial inner membrane"/>
    <property type="evidence" value="ECO:0007669"/>
    <property type="project" value="UniProtKB-SubCell"/>
</dbReference>
<keyword evidence="6 10" id="KW-1133">Transmembrane helix</keyword>
<keyword evidence="12" id="KW-1185">Reference proteome</keyword>
<dbReference type="PIRSF" id="PIRSF007871">
    <property type="entry name" value="Cox20"/>
    <property type="match status" value="1"/>
</dbReference>
<evidence type="ECO:0000256" key="6">
    <source>
        <dbReference type="ARBA" id="ARBA00022989"/>
    </source>
</evidence>
<feature type="region of interest" description="Disordered" evidence="9">
    <location>
        <begin position="1"/>
        <end position="25"/>
    </location>
</feature>
<evidence type="ECO:0000313" key="12">
    <source>
        <dbReference type="Proteomes" id="UP000256964"/>
    </source>
</evidence>
<evidence type="ECO:0000256" key="7">
    <source>
        <dbReference type="ARBA" id="ARBA00023128"/>
    </source>
</evidence>
<proteinExistence type="inferred from homology"/>
<evidence type="ECO:0000256" key="10">
    <source>
        <dbReference type="SAM" id="Phobius"/>
    </source>
</evidence>
<dbReference type="AlphaFoldDB" id="A0A371DM11"/>
<evidence type="ECO:0000313" key="11">
    <source>
        <dbReference type="EMBL" id="RDX53558.1"/>
    </source>
</evidence>
<dbReference type="Pfam" id="PF12597">
    <property type="entry name" value="Cox20"/>
    <property type="match status" value="1"/>
</dbReference>
<dbReference type="Proteomes" id="UP000256964">
    <property type="component" value="Unassembled WGS sequence"/>
</dbReference>
<evidence type="ECO:0000256" key="2">
    <source>
        <dbReference type="ARBA" id="ARBA00009575"/>
    </source>
</evidence>
<sequence length="143" mass="15380">MSSSSHPSDSQAASSEASPSPSKRMVYQVETTGSRWGDLKEAFKRISSDDLNKINEIPCARNSLLSGIASGVGIGVIRGLSSSAFVASNWAMGTFVLISLGSWTICQKNRADERRRMQQVIEAIPKRFVKKEEGAGAGEEKTA</sequence>
<dbReference type="OrthoDB" id="14603at2759"/>
<keyword evidence="5" id="KW-0999">Mitochondrion inner membrane</keyword>
<dbReference type="InterPro" id="IPR022533">
    <property type="entry name" value="Cox20"/>
</dbReference>
<gene>
    <name evidence="11" type="ORF">OH76DRAFT_1399481</name>
</gene>
<accession>A0A371DM11</accession>
<name>A0A371DM11_9APHY</name>
<evidence type="ECO:0000256" key="5">
    <source>
        <dbReference type="ARBA" id="ARBA00022792"/>
    </source>
</evidence>
<dbReference type="PANTHER" id="PTHR31586">
    <property type="entry name" value="CYTOCHROME C OXIDASE PROTEIN 20"/>
    <property type="match status" value="1"/>
</dbReference>
<dbReference type="STRING" id="139420.A0A371DM11"/>
<keyword evidence="8 10" id="KW-0472">Membrane</keyword>